<evidence type="ECO:0000256" key="1">
    <source>
        <dbReference type="ARBA" id="ARBA00023015"/>
    </source>
</evidence>
<dbReference type="InterPro" id="IPR018062">
    <property type="entry name" value="HTH_AraC-typ_CS"/>
</dbReference>
<dbReference type="PANTHER" id="PTHR46796">
    <property type="entry name" value="HTH-TYPE TRANSCRIPTIONAL ACTIVATOR RHAS-RELATED"/>
    <property type="match status" value="1"/>
</dbReference>
<proteinExistence type="predicted"/>
<keyword evidence="3" id="KW-0804">Transcription</keyword>
<keyword evidence="2" id="KW-0238">DNA-binding</keyword>
<keyword evidence="6" id="KW-1185">Reference proteome</keyword>
<evidence type="ECO:0000256" key="3">
    <source>
        <dbReference type="ARBA" id="ARBA00023163"/>
    </source>
</evidence>
<dbReference type="EMBL" id="BOMH01000076">
    <property type="protein sequence ID" value="GID70530.1"/>
    <property type="molecule type" value="Genomic_DNA"/>
</dbReference>
<dbReference type="InterPro" id="IPR009057">
    <property type="entry name" value="Homeodomain-like_sf"/>
</dbReference>
<gene>
    <name evidence="5" type="ORF">Acy02nite_84110</name>
</gene>
<accession>A0A919IQU3</accession>
<evidence type="ECO:0000313" key="5">
    <source>
        <dbReference type="EMBL" id="GID70530.1"/>
    </source>
</evidence>
<dbReference type="SMART" id="SM00342">
    <property type="entry name" value="HTH_ARAC"/>
    <property type="match status" value="1"/>
</dbReference>
<comment type="caution">
    <text evidence="5">The sequence shown here is derived from an EMBL/GenBank/DDBJ whole genome shotgun (WGS) entry which is preliminary data.</text>
</comment>
<dbReference type="InterPro" id="IPR050204">
    <property type="entry name" value="AraC_XylS_family_regulators"/>
</dbReference>
<dbReference type="InterPro" id="IPR020449">
    <property type="entry name" value="Tscrpt_reg_AraC-type_HTH"/>
</dbReference>
<dbReference type="AlphaFoldDB" id="A0A919IQU3"/>
<reference evidence="5" key="1">
    <citation type="submission" date="2021-01" db="EMBL/GenBank/DDBJ databases">
        <title>Whole genome shotgun sequence of Actinoplanes cyaneus NBRC 14990.</title>
        <authorList>
            <person name="Komaki H."/>
            <person name="Tamura T."/>
        </authorList>
    </citation>
    <scope>NUCLEOTIDE SEQUENCE</scope>
    <source>
        <strain evidence="5">NBRC 14990</strain>
    </source>
</reference>
<dbReference type="PANTHER" id="PTHR46796:SF2">
    <property type="entry name" value="TRANSCRIPTIONAL REGULATORY PROTEIN"/>
    <property type="match status" value="1"/>
</dbReference>
<dbReference type="Gene3D" id="1.10.10.60">
    <property type="entry name" value="Homeodomain-like"/>
    <property type="match status" value="2"/>
</dbReference>
<feature type="domain" description="HTH araC/xylS-type" evidence="4">
    <location>
        <begin position="10"/>
        <end position="108"/>
    </location>
</feature>
<dbReference type="InterPro" id="IPR018060">
    <property type="entry name" value="HTH_AraC"/>
</dbReference>
<evidence type="ECO:0000259" key="4">
    <source>
        <dbReference type="PROSITE" id="PS01124"/>
    </source>
</evidence>
<sequence>MDDSSEKAVLRAIDAMRERMGEQLTVDELARTAMFSKFHFTRLFQRSTGVSPGRFLSALRLQRAKELLLTTSMNVADISVQVGYNSVGTFSSRFSRSVGMSPTTYRRHAGFAPSIRPVRRSHSARPSDARMAVRLRVSEPAGDALIFVGVFPERIPEGQPAQCAVVAGGGRVLLDQVPAGTWYLLAQSVLEDADAEPVIAVATYGPVTVRAGSLIRADLVLKPSRALDPPVLMALTDARKHALSRMRDSYSALAEQATVA</sequence>
<dbReference type="PROSITE" id="PS00041">
    <property type="entry name" value="HTH_ARAC_FAMILY_1"/>
    <property type="match status" value="1"/>
</dbReference>
<dbReference type="GO" id="GO:0043565">
    <property type="term" value="F:sequence-specific DNA binding"/>
    <property type="evidence" value="ECO:0007669"/>
    <property type="project" value="InterPro"/>
</dbReference>
<dbReference type="RefSeq" id="WP_203754469.1">
    <property type="nucleotide sequence ID" value="NZ_BAAAUC010000014.1"/>
</dbReference>
<dbReference type="PROSITE" id="PS01124">
    <property type="entry name" value="HTH_ARAC_FAMILY_2"/>
    <property type="match status" value="1"/>
</dbReference>
<evidence type="ECO:0000313" key="6">
    <source>
        <dbReference type="Proteomes" id="UP000619479"/>
    </source>
</evidence>
<protein>
    <submittedName>
        <fullName evidence="5">AraC family transcriptional regulator</fullName>
    </submittedName>
</protein>
<dbReference type="SUPFAM" id="SSF46689">
    <property type="entry name" value="Homeodomain-like"/>
    <property type="match status" value="2"/>
</dbReference>
<dbReference type="Proteomes" id="UP000619479">
    <property type="component" value="Unassembled WGS sequence"/>
</dbReference>
<dbReference type="PRINTS" id="PR00032">
    <property type="entry name" value="HTHARAC"/>
</dbReference>
<keyword evidence="1" id="KW-0805">Transcription regulation</keyword>
<name>A0A919IQU3_9ACTN</name>
<dbReference type="GO" id="GO:0003700">
    <property type="term" value="F:DNA-binding transcription factor activity"/>
    <property type="evidence" value="ECO:0007669"/>
    <property type="project" value="InterPro"/>
</dbReference>
<dbReference type="Pfam" id="PF12833">
    <property type="entry name" value="HTH_18"/>
    <property type="match status" value="1"/>
</dbReference>
<organism evidence="5 6">
    <name type="scientific">Actinoplanes cyaneus</name>
    <dbReference type="NCBI Taxonomy" id="52696"/>
    <lineage>
        <taxon>Bacteria</taxon>
        <taxon>Bacillati</taxon>
        <taxon>Actinomycetota</taxon>
        <taxon>Actinomycetes</taxon>
        <taxon>Micromonosporales</taxon>
        <taxon>Micromonosporaceae</taxon>
        <taxon>Actinoplanes</taxon>
    </lineage>
</organism>
<evidence type="ECO:0000256" key="2">
    <source>
        <dbReference type="ARBA" id="ARBA00023125"/>
    </source>
</evidence>